<dbReference type="EMBL" id="JAHHHN010000003">
    <property type="protein sequence ID" value="MBW4561098.1"/>
    <property type="molecule type" value="Genomic_DNA"/>
</dbReference>
<proteinExistence type="predicted"/>
<organism evidence="1 2">
    <name type="scientific">Mojavia pulchra JT2-VF2</name>
    <dbReference type="NCBI Taxonomy" id="287848"/>
    <lineage>
        <taxon>Bacteria</taxon>
        <taxon>Bacillati</taxon>
        <taxon>Cyanobacteriota</taxon>
        <taxon>Cyanophyceae</taxon>
        <taxon>Nostocales</taxon>
        <taxon>Nostocaceae</taxon>
    </lineage>
</organism>
<comment type="caution">
    <text evidence="1">The sequence shown here is derived from an EMBL/GenBank/DDBJ whole genome shotgun (WGS) entry which is preliminary data.</text>
</comment>
<gene>
    <name evidence="1" type="ORF">KME32_08030</name>
</gene>
<sequence>MTIPIPALNSDRHVVTEGMNSSPLILLNFAYIENFAVVSDDGIEF</sequence>
<evidence type="ECO:0000313" key="1">
    <source>
        <dbReference type="EMBL" id="MBW4561098.1"/>
    </source>
</evidence>
<evidence type="ECO:0000313" key="2">
    <source>
        <dbReference type="Proteomes" id="UP000715781"/>
    </source>
</evidence>
<accession>A0A951PX86</accession>
<name>A0A951PX86_9NOST</name>
<protein>
    <submittedName>
        <fullName evidence="1">Uncharacterized protein</fullName>
    </submittedName>
</protein>
<reference evidence="1" key="1">
    <citation type="submission" date="2021-05" db="EMBL/GenBank/DDBJ databases">
        <authorList>
            <person name="Pietrasiak N."/>
            <person name="Ward R."/>
            <person name="Stajich J.E."/>
            <person name="Kurbessoian T."/>
        </authorList>
    </citation>
    <scope>NUCLEOTIDE SEQUENCE</scope>
    <source>
        <strain evidence="1">JT2-VF2</strain>
    </source>
</reference>
<dbReference type="AlphaFoldDB" id="A0A951PX86"/>
<dbReference type="Proteomes" id="UP000715781">
    <property type="component" value="Unassembled WGS sequence"/>
</dbReference>
<reference evidence="1" key="2">
    <citation type="journal article" date="2022" name="Microbiol. Resour. Announc.">
        <title>Metagenome Sequencing to Explore Phylogenomics of Terrestrial Cyanobacteria.</title>
        <authorList>
            <person name="Ward R.D."/>
            <person name="Stajich J.E."/>
            <person name="Johansen J.R."/>
            <person name="Huntemann M."/>
            <person name="Clum A."/>
            <person name="Foster B."/>
            <person name="Foster B."/>
            <person name="Roux S."/>
            <person name="Palaniappan K."/>
            <person name="Varghese N."/>
            <person name="Mukherjee S."/>
            <person name="Reddy T.B.K."/>
            <person name="Daum C."/>
            <person name="Copeland A."/>
            <person name="Chen I.A."/>
            <person name="Ivanova N.N."/>
            <person name="Kyrpides N.C."/>
            <person name="Shapiro N."/>
            <person name="Eloe-Fadrosh E.A."/>
            <person name="Pietrasiak N."/>
        </authorList>
    </citation>
    <scope>NUCLEOTIDE SEQUENCE</scope>
    <source>
        <strain evidence="1">JT2-VF2</strain>
    </source>
</reference>